<dbReference type="VEuPathDB" id="VectorBase:PPAPM1_011936"/>
<evidence type="ECO:0000256" key="3">
    <source>
        <dbReference type="SAM" id="MobiDB-lite"/>
    </source>
</evidence>
<dbReference type="SUPFAM" id="SSF57667">
    <property type="entry name" value="beta-beta-alpha zinc fingers"/>
    <property type="match status" value="1"/>
</dbReference>
<dbReference type="GO" id="GO:0005634">
    <property type="term" value="C:nucleus"/>
    <property type="evidence" value="ECO:0007669"/>
    <property type="project" value="UniProtKB-SubCell"/>
</dbReference>
<evidence type="ECO:0000313" key="5">
    <source>
        <dbReference type="EnsemblMetazoa" id="PPAI006396-PA"/>
    </source>
</evidence>
<dbReference type="SMART" id="SM00355">
    <property type="entry name" value="ZnF_C2H2"/>
    <property type="match status" value="2"/>
</dbReference>
<dbReference type="EnsemblMetazoa" id="PPAI006396-RA">
    <property type="protein sequence ID" value="PPAI006396-PA"/>
    <property type="gene ID" value="PPAI006396"/>
</dbReference>
<accession>A0A1B0GNZ7</accession>
<evidence type="ECO:0000259" key="4">
    <source>
        <dbReference type="PROSITE" id="PS50157"/>
    </source>
</evidence>
<dbReference type="AlphaFoldDB" id="A0A1B0GNZ7"/>
<keyword evidence="6" id="KW-1185">Reference proteome</keyword>
<dbReference type="PROSITE" id="PS50157">
    <property type="entry name" value="ZINC_FINGER_C2H2_2"/>
    <property type="match status" value="2"/>
</dbReference>
<feature type="domain" description="C2H2-type" evidence="4">
    <location>
        <begin position="286"/>
        <end position="314"/>
    </location>
</feature>
<name>A0A1B0GNZ7_PHLPP</name>
<sequence>MTMDIANQVKSTVMGEEHLTVPQTKAPEYSHVSKLKQKQLDKQAKLDSVTVEYPVHQISVKNDLLLRHQPPPENFDQRSRGSSEEIDIVSNGVNNNNHSPSDHLRHLRYHSLPMGRLPRIYDDPTILPSPERTNLSDLDAHRSAFTKVPHLRGDSPNPPLSPDQLSCPSISPPVSVSPPRPYPPAAFRPSDYAFVNASGAFQAQAQSPSPNSPTKNLKQQFMYRPGQDLPPGYLPSASFPFNTSSHPFMQQQSEIAGIVRNPAAAAILSTLIPPTLASTFSLTAQNVCAKCNISFRMTSDLVYHMRSHHKNDMTGDPMRRKREEKLKCPVCNESFRERHHLTRHMTAHQDKESDDAEVTPNGVQGTSGSSFELTQLHQTTVHPVRRQHHKSH</sequence>
<dbReference type="PANTHER" id="PTHR16516">
    <property type="entry name" value="AGAP007109-PA"/>
    <property type="match status" value="1"/>
</dbReference>
<dbReference type="EMBL" id="AJVK01032950">
    <property type="status" value="NOT_ANNOTATED_CDS"/>
    <property type="molecule type" value="Genomic_DNA"/>
</dbReference>
<feature type="compositionally biased region" description="Polar residues" evidence="3">
    <location>
        <begin position="361"/>
        <end position="381"/>
    </location>
</feature>
<organism evidence="5 6">
    <name type="scientific">Phlebotomus papatasi</name>
    <name type="common">Sandfly</name>
    <dbReference type="NCBI Taxonomy" id="29031"/>
    <lineage>
        <taxon>Eukaryota</taxon>
        <taxon>Metazoa</taxon>
        <taxon>Ecdysozoa</taxon>
        <taxon>Arthropoda</taxon>
        <taxon>Hexapoda</taxon>
        <taxon>Insecta</taxon>
        <taxon>Pterygota</taxon>
        <taxon>Neoptera</taxon>
        <taxon>Endopterygota</taxon>
        <taxon>Diptera</taxon>
        <taxon>Nematocera</taxon>
        <taxon>Psychodoidea</taxon>
        <taxon>Psychodidae</taxon>
        <taxon>Phlebotomus</taxon>
        <taxon>Phlebotomus</taxon>
    </lineage>
</organism>
<dbReference type="InterPro" id="IPR013087">
    <property type="entry name" value="Znf_C2H2_type"/>
</dbReference>
<feature type="domain" description="C2H2-type" evidence="4">
    <location>
        <begin position="326"/>
        <end position="353"/>
    </location>
</feature>
<evidence type="ECO:0000256" key="1">
    <source>
        <dbReference type="ARBA" id="ARBA00004123"/>
    </source>
</evidence>
<feature type="region of interest" description="Disordered" evidence="3">
    <location>
        <begin position="343"/>
        <end position="392"/>
    </location>
</feature>
<evidence type="ECO:0000256" key="2">
    <source>
        <dbReference type="ARBA" id="ARBA00023242"/>
    </source>
</evidence>
<reference evidence="5" key="1">
    <citation type="submission" date="2022-08" db="UniProtKB">
        <authorList>
            <consortium name="EnsemblMetazoa"/>
        </authorList>
    </citation>
    <scope>IDENTIFICATION</scope>
    <source>
        <strain evidence="5">Israel</strain>
    </source>
</reference>
<protein>
    <recommendedName>
        <fullName evidence="4">C2H2-type domain-containing protein</fullName>
    </recommendedName>
</protein>
<proteinExistence type="predicted"/>
<evidence type="ECO:0000313" key="6">
    <source>
        <dbReference type="Proteomes" id="UP000092462"/>
    </source>
</evidence>
<dbReference type="InterPro" id="IPR036236">
    <property type="entry name" value="Znf_C2H2_sf"/>
</dbReference>
<comment type="subcellular location">
    <subcellularLocation>
        <location evidence="1">Nucleus</location>
    </subcellularLocation>
</comment>
<dbReference type="VEuPathDB" id="VectorBase:PPAI006396"/>
<dbReference type="Gene3D" id="3.30.160.60">
    <property type="entry name" value="Classic Zinc Finger"/>
    <property type="match status" value="1"/>
</dbReference>
<dbReference type="PANTHER" id="PTHR16516:SF4">
    <property type="entry name" value="C2H2-TYPE DOMAIN-CONTAINING PROTEIN"/>
    <property type="match status" value="1"/>
</dbReference>
<dbReference type="PROSITE" id="PS00028">
    <property type="entry name" value="ZINC_FINGER_C2H2_1"/>
    <property type="match status" value="2"/>
</dbReference>
<feature type="region of interest" description="Disordered" evidence="3">
    <location>
        <begin position="148"/>
        <end position="182"/>
    </location>
</feature>
<dbReference type="Proteomes" id="UP000092462">
    <property type="component" value="Unassembled WGS sequence"/>
</dbReference>
<dbReference type="InterPro" id="IPR052296">
    <property type="entry name" value="TR-Histone_Methyltrans"/>
</dbReference>
<dbReference type="Pfam" id="PF00096">
    <property type="entry name" value="zf-C2H2"/>
    <property type="match status" value="2"/>
</dbReference>
<dbReference type="GO" id="GO:0006355">
    <property type="term" value="P:regulation of DNA-templated transcription"/>
    <property type="evidence" value="ECO:0007669"/>
    <property type="project" value="TreeGrafter"/>
</dbReference>
<keyword evidence="2" id="KW-0539">Nucleus</keyword>
<feature type="compositionally biased region" description="Basic residues" evidence="3">
    <location>
        <begin position="383"/>
        <end position="392"/>
    </location>
</feature>